<dbReference type="WBParaSite" id="maker-unitig_44640-snap-gene-0.2-mRNA-1">
    <property type="protein sequence ID" value="maker-unitig_44640-snap-gene-0.2-mRNA-1"/>
    <property type="gene ID" value="maker-unitig_44640-snap-gene-0.2"/>
</dbReference>
<accession>A0A1I8FQQ1</accession>
<name>A0A1I8FQQ1_9PLAT</name>
<evidence type="ECO:0000313" key="1">
    <source>
        <dbReference type="Proteomes" id="UP000095280"/>
    </source>
</evidence>
<proteinExistence type="predicted"/>
<sequence>PKQSVVPSGFDSSLDVLTDCHQGRCFGVHGTCRWTPLSADKVANGFNSSAVRANVRTCQQLPEFEFGRTILGKNSQPVRIVPPFWSNNRLRITRTTHTTPTERGPPAHLLSVSPTARRCYQAPHGQRLCKYNTLREELRFQAYVLTDFNQHPSGRPVCDLRKPTDTPAAASAQPCTWRLLAPVINNSLSVHDATSLYTRADLSAWNRLLPRRPAASIN</sequence>
<protein>
    <submittedName>
        <fullName evidence="2">Laminin N-terminal domain-containing protein</fullName>
    </submittedName>
</protein>
<dbReference type="Proteomes" id="UP000095280">
    <property type="component" value="Unplaced"/>
</dbReference>
<organism evidence="1 2">
    <name type="scientific">Macrostomum lignano</name>
    <dbReference type="NCBI Taxonomy" id="282301"/>
    <lineage>
        <taxon>Eukaryota</taxon>
        <taxon>Metazoa</taxon>
        <taxon>Spiralia</taxon>
        <taxon>Lophotrochozoa</taxon>
        <taxon>Platyhelminthes</taxon>
        <taxon>Rhabditophora</taxon>
        <taxon>Macrostomorpha</taxon>
        <taxon>Macrostomida</taxon>
        <taxon>Macrostomidae</taxon>
        <taxon>Macrostomum</taxon>
    </lineage>
</organism>
<keyword evidence="1" id="KW-1185">Reference proteome</keyword>
<dbReference type="AlphaFoldDB" id="A0A1I8FQQ1"/>
<evidence type="ECO:0000313" key="2">
    <source>
        <dbReference type="WBParaSite" id="maker-unitig_44640-snap-gene-0.2-mRNA-1"/>
    </source>
</evidence>
<reference evidence="2" key="1">
    <citation type="submission" date="2016-11" db="UniProtKB">
        <authorList>
            <consortium name="WormBaseParasite"/>
        </authorList>
    </citation>
    <scope>IDENTIFICATION</scope>
</reference>